<dbReference type="SUPFAM" id="SSF53067">
    <property type="entry name" value="Actin-like ATPase domain"/>
    <property type="match status" value="2"/>
</dbReference>
<dbReference type="PANTHER" id="PTHR30005">
    <property type="entry name" value="EXOPOLYPHOSPHATASE"/>
    <property type="match status" value="1"/>
</dbReference>
<reference evidence="4" key="1">
    <citation type="journal article" date="2022" name="Int. J. Syst. Evol. Microbiol.">
        <title>Apilactobacillus apisilvae sp. nov., Nicolia spurrieriana gen. nov. sp. nov., Bombilactobacillus folatiphilus sp. nov. and Bombilactobacillus thymidiniphilus sp. nov., four new lactic acid bacterial isolates from stingless bees Tetragonula carbonaria and Austroplebeia australis.</title>
        <authorList>
            <person name="Oliphant S.A."/>
            <person name="Watson-Haigh N.S."/>
            <person name="Sumby K.M."/>
            <person name="Gardner J."/>
            <person name="Groom S."/>
            <person name="Jiranek V."/>
        </authorList>
    </citation>
    <scope>NUCLEOTIDE SEQUENCE</scope>
    <source>
        <strain evidence="4">SGEP1_A5</strain>
    </source>
</reference>
<dbReference type="InterPro" id="IPR003695">
    <property type="entry name" value="Ppx_GppA_N"/>
</dbReference>
<gene>
    <name evidence="4" type="ORF">MOO44_03215</name>
</gene>
<sequence length="512" mass="59196">MPVNINFSAIIVMGAQNIYVQVIDLTHAKVVEDTRYDIDLGEDVFSERVVHSDTVNEIATALNVIKDLLNEYHVSNYQFYATHAFHEAKNSEFVREQLEERSHFNIKWISQSQEALYRNLATNTYLKDFDKITQKNTLLIDISSGSVELIAYRDGKFTTSRTLKLGPLRVYEAMREIKESEPNYFAILRDYVDSRLIDFIRHFPDIKRTDNVILMGSSVAIIKPLISDLHKTLRFSNKEFNELYNEVKASNDQMLVQKYDVDEDDVPQILPFMTLLHELFKIFHPKRLWVSDLKFINGLTYDLLSKTSGNGKSHILRQQILISAHNLANQYQVEPRHQQFVEKFVLQLFDELKPLHGLNERDRLLIEIAAIVDDVGSFINNHNHYVHSEYIVKNSEIIGLSESELNMVAAISRYHSHKATSSALKHLENMNIDRRMRIMKLSAILRIADALDASRKQKIKSIDIGTWNPTQIIITATADQQIELEKLDFDRKGAFFESVFGVKPKLKGRLKI</sequence>
<feature type="domain" description="Ppx/GppA phosphatase C-terminal" evidence="3">
    <location>
        <begin position="323"/>
        <end position="464"/>
    </location>
</feature>
<evidence type="ECO:0000259" key="3">
    <source>
        <dbReference type="Pfam" id="PF21447"/>
    </source>
</evidence>
<dbReference type="Gene3D" id="3.30.420.40">
    <property type="match status" value="1"/>
</dbReference>
<evidence type="ECO:0000256" key="1">
    <source>
        <dbReference type="ARBA" id="ARBA00007125"/>
    </source>
</evidence>
<dbReference type="SUPFAM" id="SSF109604">
    <property type="entry name" value="HD-domain/PDEase-like"/>
    <property type="match status" value="1"/>
</dbReference>
<name>A0A976RSP4_9LACO</name>
<evidence type="ECO:0000259" key="2">
    <source>
        <dbReference type="Pfam" id="PF02541"/>
    </source>
</evidence>
<dbReference type="PANTHER" id="PTHR30005:SF0">
    <property type="entry name" value="RETROGRADE REGULATION PROTEIN 2"/>
    <property type="match status" value="1"/>
</dbReference>
<dbReference type="InterPro" id="IPR043129">
    <property type="entry name" value="ATPase_NBD"/>
</dbReference>
<dbReference type="EMBL" id="CP093361">
    <property type="protein sequence ID" value="UQS87185.1"/>
    <property type="molecule type" value="Genomic_DNA"/>
</dbReference>
<dbReference type="Gene3D" id="3.30.420.150">
    <property type="entry name" value="Exopolyphosphatase. Domain 2"/>
    <property type="match status" value="1"/>
</dbReference>
<proteinExistence type="inferred from homology"/>
<dbReference type="Pfam" id="PF21447">
    <property type="entry name" value="Ppx-GppA_III"/>
    <property type="match status" value="1"/>
</dbReference>
<dbReference type="AlphaFoldDB" id="A0A976RSP4"/>
<protein>
    <submittedName>
        <fullName evidence="4">Exopolyphosphatase</fullName>
    </submittedName>
</protein>
<dbReference type="Gene3D" id="1.10.3210.10">
    <property type="entry name" value="Hypothetical protein af1432"/>
    <property type="match status" value="1"/>
</dbReference>
<accession>A0A976RSP4</accession>
<dbReference type="RefSeq" id="WP_260116984.1">
    <property type="nucleotide sequence ID" value="NZ_CP093361.1"/>
</dbReference>
<dbReference type="InterPro" id="IPR050273">
    <property type="entry name" value="GppA/Ppx_hydrolase"/>
</dbReference>
<dbReference type="GO" id="GO:0016462">
    <property type="term" value="F:pyrophosphatase activity"/>
    <property type="evidence" value="ECO:0007669"/>
    <property type="project" value="TreeGrafter"/>
</dbReference>
<dbReference type="InterPro" id="IPR048950">
    <property type="entry name" value="Ppx_GppA_C"/>
</dbReference>
<evidence type="ECO:0000313" key="5">
    <source>
        <dbReference type="Proteomes" id="UP000831181"/>
    </source>
</evidence>
<dbReference type="InterPro" id="IPR003607">
    <property type="entry name" value="HD/PDEase_dom"/>
</dbReference>
<organism evidence="4 5">
    <name type="scientific">Nicoliella spurrieriana</name>
    <dbReference type="NCBI Taxonomy" id="2925830"/>
    <lineage>
        <taxon>Bacteria</taxon>
        <taxon>Bacillati</taxon>
        <taxon>Bacillota</taxon>
        <taxon>Bacilli</taxon>
        <taxon>Lactobacillales</taxon>
        <taxon>Lactobacillaceae</taxon>
        <taxon>Nicoliella</taxon>
    </lineage>
</organism>
<dbReference type="KEGG" id="lbe:MOO44_03215"/>
<evidence type="ECO:0000313" key="4">
    <source>
        <dbReference type="EMBL" id="UQS87185.1"/>
    </source>
</evidence>
<feature type="domain" description="Ppx/GppA phosphatase N-terminal" evidence="2">
    <location>
        <begin position="26"/>
        <end position="306"/>
    </location>
</feature>
<comment type="similarity">
    <text evidence="1">Belongs to the GppA/Ppx family.</text>
</comment>
<keyword evidence="5" id="KW-1185">Reference proteome</keyword>
<dbReference type="Proteomes" id="UP000831181">
    <property type="component" value="Chromosome"/>
</dbReference>
<dbReference type="Pfam" id="PF02541">
    <property type="entry name" value="Ppx-GppA"/>
    <property type="match status" value="1"/>
</dbReference>
<dbReference type="CDD" id="cd00077">
    <property type="entry name" value="HDc"/>
    <property type="match status" value="1"/>
</dbReference>